<dbReference type="AlphaFoldDB" id="A0A1T4VKK4"/>
<keyword evidence="1" id="KW-0732">Signal</keyword>
<dbReference type="Gene3D" id="3.80.10.10">
    <property type="entry name" value="Ribonuclease Inhibitor"/>
    <property type="match status" value="1"/>
</dbReference>
<feature type="signal peptide" evidence="1">
    <location>
        <begin position="1"/>
        <end position="26"/>
    </location>
</feature>
<gene>
    <name evidence="2" type="ORF">SAMN02745111_01106</name>
</gene>
<evidence type="ECO:0000313" key="3">
    <source>
        <dbReference type="Proteomes" id="UP000190814"/>
    </source>
</evidence>
<feature type="chain" id="PRO_5038959278" description="Leucine rich repeat-containing protein" evidence="1">
    <location>
        <begin position="27"/>
        <end position="432"/>
    </location>
</feature>
<keyword evidence="3" id="KW-1185">Reference proteome</keyword>
<sequence>MRFKKMCATLAVLACGLMIGNVITWAEEVAQNTTVDYSDLGVRRPRIYNDSKDVYLDTGKVKGASWNADKKELTLDNFKGKGHLCLDYYDAKNYDYEKNKDKYAAEQQAHKSETITLVVKGDCTIDGYIDCRCNLKITGGGSLSVLEESENSKRYEYEPGWYTISTGEFMDEEDKLSDCGDIEVSNVTIKAAIFYGKNIKFDNAKVNRKFRLATMTLAEGTDCFYAPFAVCETISVNNCKMNFRYEEPAKNQMNYSLYDQYCFNAQKIIITDSTIKFKGKEKAYMTYPSMPFGEIELSAIQVKNSKIGFRKGQCFLKDDYIYRFSKVNNGKISEASIHKVYNDGKKKYIIDKTIKAFGKKFKIVGIDSSSFDSCRKMKTVIIKGKSIRRIGKNAFVRYPEVKKSITFKVPKAKKKLYTSFIKKAGTKKFVVK</sequence>
<dbReference type="InterPro" id="IPR032675">
    <property type="entry name" value="LRR_dom_sf"/>
</dbReference>
<dbReference type="RefSeq" id="WP_078765979.1">
    <property type="nucleotide sequence ID" value="NZ_FUXZ01000006.1"/>
</dbReference>
<evidence type="ECO:0000313" key="2">
    <source>
        <dbReference type="EMBL" id="SKA65447.1"/>
    </source>
</evidence>
<reference evidence="2 3" key="1">
    <citation type="submission" date="2017-02" db="EMBL/GenBank/DDBJ databases">
        <authorList>
            <person name="Peterson S.W."/>
        </authorList>
    </citation>
    <scope>NUCLEOTIDE SEQUENCE [LARGE SCALE GENOMIC DNA]</scope>
    <source>
        <strain evidence="2 3">ATCC 35992</strain>
    </source>
</reference>
<dbReference type="EMBL" id="FUXZ01000006">
    <property type="protein sequence ID" value="SKA65447.1"/>
    <property type="molecule type" value="Genomic_DNA"/>
</dbReference>
<evidence type="ECO:0000256" key="1">
    <source>
        <dbReference type="SAM" id="SignalP"/>
    </source>
</evidence>
<organism evidence="2 3">
    <name type="scientific">Eubacterium uniforme</name>
    <dbReference type="NCBI Taxonomy" id="39495"/>
    <lineage>
        <taxon>Bacteria</taxon>
        <taxon>Bacillati</taxon>
        <taxon>Bacillota</taxon>
        <taxon>Clostridia</taxon>
        <taxon>Eubacteriales</taxon>
        <taxon>Eubacteriaceae</taxon>
        <taxon>Eubacterium</taxon>
    </lineage>
</organism>
<evidence type="ECO:0008006" key="4">
    <source>
        <dbReference type="Google" id="ProtNLM"/>
    </source>
</evidence>
<protein>
    <recommendedName>
        <fullName evidence="4">Leucine rich repeat-containing protein</fullName>
    </recommendedName>
</protein>
<name>A0A1T4VKK4_9FIRM</name>
<accession>A0A1T4VKK4</accession>
<proteinExistence type="predicted"/>
<dbReference type="Proteomes" id="UP000190814">
    <property type="component" value="Unassembled WGS sequence"/>
</dbReference>